<keyword evidence="8" id="KW-1185">Reference proteome</keyword>
<proteinExistence type="predicted"/>
<dbReference type="Gene3D" id="1.20.5.1930">
    <property type="match status" value="1"/>
</dbReference>
<dbReference type="SUPFAM" id="SSF49785">
    <property type="entry name" value="Galactose-binding domain-like"/>
    <property type="match status" value="1"/>
</dbReference>
<dbReference type="EC" id="2.7.13.3" evidence="2"/>
<evidence type="ECO:0000256" key="6">
    <source>
        <dbReference type="SAM" id="Phobius"/>
    </source>
</evidence>
<keyword evidence="3" id="KW-0808">Transferase</keyword>
<sequence>MLAFTVTEQPTPAAGWRRLSLSLLEQRLVDVNETLLELPSLSLRGGAGAIGFRSASHDEPDNRVWIEVQLESTELIDQIVLVPTIWRDAKNGFVADGFPRQFDILVGTNDDTSGTVVARVKKEDVILPRVAPLVIDLPNPVAGSWIRVDASVLSPRVWDDRFDLQLAEIIVFSGEENVALHQQVSVSEDAYTTVRSLQKQYLVDGFLPYLMDASEGTQSIAYLCSIESGHKCEITFDLKSSFAIDRIHLHGPDTSDTVPQSQPAEYGIPRNVRAYGSDSRDFDNAKFLCEFDLASVYDLAPIMVQRFPASECRYVRVVASDSARNAIEQEGLSHIGFAEIELFANGTNVAKNADLEVSGINRMLGRKLSAVTDGSNFYGNILPTREWLEGLAKRHDLETLRPQIMNELQQRYAQQTANLRRMTWLALFLVVAIGFIVLMTRMIQMRQLAEIKERFAADLHDELGANLHTIGLLSDLADDAKESPDDLSTFLQRIRSVTERTGVAMRHCTDMQDASELYAGFRTDMQRTAERIAVHLDHDLVVSGETHLNRLKPRIRFDLFLFYKECLVNICRHSGATQLATHLVADASEVKLSISDNGRGLSGSSVNAVPPSLHRRAKLLGADIKVDCPPTGGTCVQLTLRPNRWRFRR</sequence>
<evidence type="ECO:0000256" key="4">
    <source>
        <dbReference type="ARBA" id="ARBA00022777"/>
    </source>
</evidence>
<accession>A0A7W5H863</accession>
<dbReference type="SUPFAM" id="SSF55874">
    <property type="entry name" value="ATPase domain of HSP90 chaperone/DNA topoisomerase II/histidine kinase"/>
    <property type="match status" value="1"/>
</dbReference>
<dbReference type="AlphaFoldDB" id="A0A7W5H863"/>
<name>A0A7W5H863_9BACT</name>
<dbReference type="InterPro" id="IPR050482">
    <property type="entry name" value="Sensor_HK_TwoCompSys"/>
</dbReference>
<evidence type="ECO:0000256" key="3">
    <source>
        <dbReference type="ARBA" id="ARBA00022679"/>
    </source>
</evidence>
<keyword evidence="4 7" id="KW-0418">Kinase</keyword>
<evidence type="ECO:0000313" key="7">
    <source>
        <dbReference type="EMBL" id="MBB3208671.1"/>
    </source>
</evidence>
<dbReference type="Gene3D" id="3.30.565.10">
    <property type="entry name" value="Histidine kinase-like ATPase, C-terminal domain"/>
    <property type="match status" value="1"/>
</dbReference>
<dbReference type="GO" id="GO:0000160">
    <property type="term" value="P:phosphorelay signal transduction system"/>
    <property type="evidence" value="ECO:0007669"/>
    <property type="project" value="UniProtKB-KW"/>
</dbReference>
<reference evidence="7 8" key="1">
    <citation type="submission" date="2020-08" db="EMBL/GenBank/DDBJ databases">
        <title>Genomic Encyclopedia of Type Strains, Phase III (KMG-III): the genomes of soil and plant-associated and newly described type strains.</title>
        <authorList>
            <person name="Whitman W."/>
        </authorList>
    </citation>
    <scope>NUCLEOTIDE SEQUENCE [LARGE SCALE GENOMIC DNA]</scope>
    <source>
        <strain evidence="7 8">CECT 8075</strain>
    </source>
</reference>
<feature type="transmembrane region" description="Helical" evidence="6">
    <location>
        <begin position="422"/>
        <end position="443"/>
    </location>
</feature>
<keyword evidence="6" id="KW-0472">Membrane</keyword>
<dbReference type="Gene3D" id="2.60.120.260">
    <property type="entry name" value="Galactose-binding domain-like"/>
    <property type="match status" value="2"/>
</dbReference>
<dbReference type="RefSeq" id="WP_246420440.1">
    <property type="nucleotide sequence ID" value="NZ_JACHXU010000017.1"/>
</dbReference>
<organism evidence="7 8">
    <name type="scientific">Aporhodopirellula rubra</name>
    <dbReference type="NCBI Taxonomy" id="980271"/>
    <lineage>
        <taxon>Bacteria</taxon>
        <taxon>Pseudomonadati</taxon>
        <taxon>Planctomycetota</taxon>
        <taxon>Planctomycetia</taxon>
        <taxon>Pirellulales</taxon>
        <taxon>Pirellulaceae</taxon>
        <taxon>Aporhodopirellula</taxon>
    </lineage>
</organism>
<comment type="caution">
    <text evidence="7">The sequence shown here is derived from an EMBL/GenBank/DDBJ whole genome shotgun (WGS) entry which is preliminary data.</text>
</comment>
<evidence type="ECO:0000256" key="1">
    <source>
        <dbReference type="ARBA" id="ARBA00000085"/>
    </source>
</evidence>
<dbReference type="PANTHER" id="PTHR24421">
    <property type="entry name" value="NITRATE/NITRITE SENSOR PROTEIN NARX-RELATED"/>
    <property type="match status" value="1"/>
</dbReference>
<dbReference type="PANTHER" id="PTHR24421:SF10">
    <property type="entry name" value="NITRATE_NITRITE SENSOR PROTEIN NARQ"/>
    <property type="match status" value="1"/>
</dbReference>
<gene>
    <name evidence="7" type="ORF">FHS27_004503</name>
</gene>
<dbReference type="InterPro" id="IPR008979">
    <property type="entry name" value="Galactose-bd-like_sf"/>
</dbReference>
<keyword evidence="6" id="KW-0812">Transmembrane</keyword>
<evidence type="ECO:0000256" key="2">
    <source>
        <dbReference type="ARBA" id="ARBA00012438"/>
    </source>
</evidence>
<protein>
    <recommendedName>
        <fullName evidence="2">histidine kinase</fullName>
        <ecNumber evidence="2">2.7.13.3</ecNumber>
    </recommendedName>
</protein>
<evidence type="ECO:0000256" key="5">
    <source>
        <dbReference type="ARBA" id="ARBA00023012"/>
    </source>
</evidence>
<keyword evidence="6" id="KW-1133">Transmembrane helix</keyword>
<comment type="catalytic activity">
    <reaction evidence="1">
        <text>ATP + protein L-histidine = ADP + protein N-phospho-L-histidine.</text>
        <dbReference type="EC" id="2.7.13.3"/>
    </reaction>
</comment>
<dbReference type="InterPro" id="IPR036890">
    <property type="entry name" value="HATPase_C_sf"/>
</dbReference>
<keyword evidence="5" id="KW-0902">Two-component regulatory system</keyword>
<dbReference type="EMBL" id="JACHXU010000017">
    <property type="protein sequence ID" value="MBB3208671.1"/>
    <property type="molecule type" value="Genomic_DNA"/>
</dbReference>
<evidence type="ECO:0000313" key="8">
    <source>
        <dbReference type="Proteomes" id="UP000536179"/>
    </source>
</evidence>
<dbReference type="GO" id="GO:0004673">
    <property type="term" value="F:protein histidine kinase activity"/>
    <property type="evidence" value="ECO:0007669"/>
    <property type="project" value="UniProtKB-EC"/>
</dbReference>
<dbReference type="Proteomes" id="UP000536179">
    <property type="component" value="Unassembled WGS sequence"/>
</dbReference>